<dbReference type="KEGG" id="cavi:CAV_1404"/>
<dbReference type="GO" id="GO:0015562">
    <property type="term" value="F:efflux transmembrane transporter activity"/>
    <property type="evidence" value="ECO:0007669"/>
    <property type="project" value="InterPro"/>
</dbReference>
<dbReference type="GO" id="GO:0005886">
    <property type="term" value="C:plasma membrane"/>
    <property type="evidence" value="ECO:0007669"/>
    <property type="project" value="UniProtKB-SubCell"/>
</dbReference>
<gene>
    <name evidence="11" type="primary">cmeB</name>
    <name evidence="11" type="ORF">CAV_1404</name>
</gene>
<keyword evidence="5" id="KW-0997">Cell inner membrane</keyword>
<feature type="transmembrane region" description="Helical" evidence="9">
    <location>
        <begin position="342"/>
        <end position="361"/>
    </location>
</feature>
<dbReference type="PANTHER" id="PTHR32063:SF13">
    <property type="entry name" value="MULTIDRUG EFFLUX PUMP SUBUNIT ACRB-RELATED"/>
    <property type="match status" value="1"/>
</dbReference>
<evidence type="ECO:0000256" key="2">
    <source>
        <dbReference type="ARBA" id="ARBA00010942"/>
    </source>
</evidence>
<feature type="transmembrane region" description="Helical" evidence="9">
    <location>
        <begin position="368"/>
        <end position="388"/>
    </location>
</feature>
<dbReference type="Gene3D" id="3.30.2090.10">
    <property type="entry name" value="Multidrug efflux transporter AcrB TolC docking domain, DN and DC subdomains"/>
    <property type="match status" value="2"/>
</dbReference>
<protein>
    <submittedName>
        <fullName evidence="11">Multidrug efflux system CmeABC, inner membrane drug transporter CmeB</fullName>
    </submittedName>
</protein>
<evidence type="ECO:0000256" key="1">
    <source>
        <dbReference type="ARBA" id="ARBA00004429"/>
    </source>
</evidence>
<dbReference type="Gene3D" id="1.20.1640.10">
    <property type="entry name" value="Multidrug efflux transporter AcrB transmembrane domain"/>
    <property type="match status" value="2"/>
</dbReference>
<proteinExistence type="inferred from homology"/>
<sequence>MFSAFFINRPVFASVVSIIISLAGTIAVFSLPIEQYPSLTPPTVSVSATYTGADAKTIADTVAIPIEDAINGVENMIYLETTASSAGTMRMTVYFDIGSDPDLNTINVNNRISAATAKLPEGVRRLGVTVRKASSDSLGAITLSSKDGSMDATEIYNYALLNVLDDIKRIPGVGDATAIGNKNYSMRIWLNPDLLNKYQITAAEVIAAINEQNAQYATGKIGEEPVELKSPYVYSINVQGRLKTPQEFENVILRVNDDKSFLRVKDIATVEIGSQQYVSQGRIDGNDAVPIMVNLQSGANALEVAEALKARMNELAQSFPQGLEWNMPYDTTTFVKNSINEVAKTFIEALVLVALVMYMFLKNFRSTIIPLIAVPVSLLGTFIGLYILGFSINLLTLFALILAIGIVVDDAIIVVENIDRIIHEDKNISVKDAAIEGMKEMTSPVISIVLVLCAVFIPASFTSGFMGQIQKQFALTLAVSVAISGFVALTLTPALSAIFLKRTQEKPFKIVQKFNDFFDYSTVIFTKGVSFVLKRPKSFLAVFVVFLGIIWGFFKIMPGSLVPAEDQSFVMAITNLPPASSLHRTVEYMDKLSSDLVAMPPVKNYMSMIGFDLFTSSLKENAGVHFINVKDFSERDISSAEFAQQLNAKYFLNQNAQTFFLTPPPIQGLGLTGGFDMFLQNRSGKSYEQIQEDVNKVVMAANARKDLRQVRTTLDTTFPLFKLEVDRDKIKYYNLSLQDVFTTISSTIGSYYINDFNILGKNFQVNVRALGDFRNTQEALKKLYVRSSDGNMISLSSVLTLKRSIGPDDVKRFNLFPAALVQGSPAPGYTSGQAIQAIQEVVKQTLGDDYTMAWSGSAYQEVTNTSAGSVSFVLGLIFVFLILAAQYERWLMPLAVVTAVPFAVFGSLFLMWARGLALDVYFQTGLLLLIGLAAKNAILIVEFAMEEHLKKGKSIFDASIEAAKLRFRPICMTSLAFCLGVAPLFFASGAGAASRHSLSTGVIGGMIAASTIALFFVPLFFYLLESFNEWLDKKRGKHNVTVQ</sequence>
<dbReference type="NCBIfam" id="NF000282">
    <property type="entry name" value="RND_permease_1"/>
    <property type="match status" value="1"/>
</dbReference>
<reference evidence="11 12" key="1">
    <citation type="submission" date="2017-07" db="EMBL/GenBank/DDBJ databases">
        <title>Analysis of two Campylobacter avium genomes and identification of a novel hippuricase gene.</title>
        <authorList>
            <person name="Miller W.G."/>
            <person name="Chapman M.H."/>
            <person name="Yee E."/>
            <person name="Revez J."/>
            <person name="Bono J.L."/>
            <person name="Rossi M."/>
        </authorList>
    </citation>
    <scope>NUCLEOTIDE SEQUENCE [LARGE SCALE GENOMIC DNA]</scope>
    <source>
        <strain evidence="11 12">LMG 24591</strain>
    </source>
</reference>
<keyword evidence="12" id="KW-1185">Reference proteome</keyword>
<keyword evidence="6 9" id="KW-0812">Transmembrane</keyword>
<evidence type="ECO:0000259" key="10">
    <source>
        <dbReference type="PROSITE" id="PS50156"/>
    </source>
</evidence>
<dbReference type="AlphaFoldDB" id="A0A222MY15"/>
<dbReference type="InterPro" id="IPR004764">
    <property type="entry name" value="MdtF-like"/>
</dbReference>
<dbReference type="GO" id="GO:0009636">
    <property type="term" value="P:response to toxic substance"/>
    <property type="evidence" value="ECO:0007669"/>
    <property type="project" value="UniProtKB-ARBA"/>
</dbReference>
<feature type="domain" description="SSD" evidence="10">
    <location>
        <begin position="371"/>
        <end position="498"/>
    </location>
</feature>
<evidence type="ECO:0000256" key="8">
    <source>
        <dbReference type="ARBA" id="ARBA00023136"/>
    </source>
</evidence>
<evidence type="ECO:0000256" key="6">
    <source>
        <dbReference type="ARBA" id="ARBA00022692"/>
    </source>
</evidence>
<dbReference type="Gene3D" id="3.30.70.1440">
    <property type="entry name" value="Multidrug efflux transporter AcrB pore domain"/>
    <property type="match status" value="1"/>
</dbReference>
<dbReference type="SUPFAM" id="SSF82866">
    <property type="entry name" value="Multidrug efflux transporter AcrB transmembrane domain"/>
    <property type="match status" value="2"/>
</dbReference>
<evidence type="ECO:0000256" key="5">
    <source>
        <dbReference type="ARBA" id="ARBA00022519"/>
    </source>
</evidence>
<evidence type="ECO:0000256" key="4">
    <source>
        <dbReference type="ARBA" id="ARBA00022475"/>
    </source>
</evidence>
<feature type="transmembrane region" description="Helical" evidence="9">
    <location>
        <begin position="998"/>
        <end position="1024"/>
    </location>
</feature>
<dbReference type="PANTHER" id="PTHR32063">
    <property type="match status" value="1"/>
</dbReference>
<keyword evidence="4" id="KW-1003">Cell membrane</keyword>
<evidence type="ECO:0000256" key="9">
    <source>
        <dbReference type="SAM" id="Phobius"/>
    </source>
</evidence>
<keyword evidence="3" id="KW-0813">Transport</keyword>
<dbReference type="InterPro" id="IPR000731">
    <property type="entry name" value="SSD"/>
</dbReference>
<keyword evidence="8 9" id="KW-0472">Membrane</keyword>
<comment type="subcellular location">
    <subcellularLocation>
        <location evidence="1">Cell inner membrane</location>
        <topology evidence="1">Multi-pass membrane protein</topology>
    </subcellularLocation>
</comment>
<dbReference type="PRINTS" id="PR00702">
    <property type="entry name" value="ACRIFLAVINRP"/>
</dbReference>
<keyword evidence="7 9" id="KW-1133">Transmembrane helix</keyword>
<feature type="transmembrane region" description="Helical" evidence="9">
    <location>
        <begin position="894"/>
        <end position="914"/>
    </location>
</feature>
<dbReference type="GO" id="GO:0042910">
    <property type="term" value="F:xenobiotic transmembrane transporter activity"/>
    <property type="evidence" value="ECO:0007669"/>
    <property type="project" value="TreeGrafter"/>
</dbReference>
<feature type="transmembrane region" description="Helical" evidence="9">
    <location>
        <begin position="12"/>
        <end position="33"/>
    </location>
</feature>
<dbReference type="Gene3D" id="3.30.70.1320">
    <property type="entry name" value="Multidrug efflux transporter AcrB pore domain like"/>
    <property type="match status" value="1"/>
</dbReference>
<dbReference type="InterPro" id="IPR027463">
    <property type="entry name" value="AcrB_DN_DC_subdom"/>
</dbReference>
<dbReference type="RefSeq" id="WP_094325832.1">
    <property type="nucleotide sequence ID" value="NZ_CP022347.1"/>
</dbReference>
<organism evidence="11 12">
    <name type="scientific">Campylobacter avium LMG 24591</name>
    <dbReference type="NCBI Taxonomy" id="522484"/>
    <lineage>
        <taxon>Bacteria</taxon>
        <taxon>Pseudomonadati</taxon>
        <taxon>Campylobacterota</taxon>
        <taxon>Epsilonproteobacteria</taxon>
        <taxon>Campylobacterales</taxon>
        <taxon>Campylobacteraceae</taxon>
        <taxon>Campylobacter</taxon>
    </lineage>
</organism>
<dbReference type="InterPro" id="IPR001036">
    <property type="entry name" value="Acrflvin-R"/>
</dbReference>
<name>A0A222MY15_9BACT</name>
<evidence type="ECO:0000313" key="12">
    <source>
        <dbReference type="Proteomes" id="UP000201169"/>
    </source>
</evidence>
<comment type="similarity">
    <text evidence="2">Belongs to the resistance-nodulation-cell division (RND) (TC 2.A.6) family.</text>
</comment>
<dbReference type="Gene3D" id="3.30.70.1430">
    <property type="entry name" value="Multidrug efflux transporter AcrB pore domain"/>
    <property type="match status" value="2"/>
</dbReference>
<dbReference type="PROSITE" id="PS50156">
    <property type="entry name" value="SSD"/>
    <property type="match status" value="1"/>
</dbReference>
<feature type="transmembrane region" description="Helical" evidence="9">
    <location>
        <begin position="473"/>
        <end position="500"/>
    </location>
</feature>
<feature type="transmembrane region" description="Helical" evidence="9">
    <location>
        <begin position="539"/>
        <end position="557"/>
    </location>
</feature>
<dbReference type="FunFam" id="1.20.1640.10:FF:000001">
    <property type="entry name" value="Efflux pump membrane transporter"/>
    <property type="match status" value="1"/>
</dbReference>
<feature type="transmembrane region" description="Helical" evidence="9">
    <location>
        <begin position="394"/>
        <end position="415"/>
    </location>
</feature>
<dbReference type="OrthoDB" id="9759330at2"/>
<dbReference type="Pfam" id="PF00873">
    <property type="entry name" value="ACR_tran"/>
    <property type="match status" value="1"/>
</dbReference>
<dbReference type="EMBL" id="CP022347">
    <property type="protein sequence ID" value="ASQ31024.1"/>
    <property type="molecule type" value="Genomic_DNA"/>
</dbReference>
<dbReference type="SUPFAM" id="SSF82693">
    <property type="entry name" value="Multidrug efflux transporter AcrB pore domain, PN1, PN2, PC1 and PC2 subdomains"/>
    <property type="match status" value="3"/>
</dbReference>
<feature type="transmembrane region" description="Helical" evidence="9">
    <location>
        <begin position="867"/>
        <end position="887"/>
    </location>
</feature>
<feature type="transmembrane region" description="Helical" evidence="9">
    <location>
        <begin position="965"/>
        <end position="986"/>
    </location>
</feature>
<feature type="transmembrane region" description="Helical" evidence="9">
    <location>
        <begin position="920"/>
        <end position="944"/>
    </location>
</feature>
<dbReference type="NCBIfam" id="TIGR00915">
    <property type="entry name" value="2A0602"/>
    <property type="match status" value="1"/>
</dbReference>
<accession>A0A222MY15</accession>
<evidence type="ECO:0000256" key="3">
    <source>
        <dbReference type="ARBA" id="ARBA00022448"/>
    </source>
</evidence>
<dbReference type="SUPFAM" id="SSF82714">
    <property type="entry name" value="Multidrug efflux transporter AcrB TolC docking domain, DN and DC subdomains"/>
    <property type="match status" value="2"/>
</dbReference>
<feature type="transmembrane region" description="Helical" evidence="9">
    <location>
        <begin position="445"/>
        <end position="467"/>
    </location>
</feature>
<evidence type="ECO:0000256" key="7">
    <source>
        <dbReference type="ARBA" id="ARBA00022989"/>
    </source>
</evidence>
<dbReference type="Proteomes" id="UP000201169">
    <property type="component" value="Chromosome"/>
</dbReference>
<dbReference type="FunFam" id="3.30.70.1430:FF:000001">
    <property type="entry name" value="Efflux pump membrane transporter"/>
    <property type="match status" value="1"/>
</dbReference>
<evidence type="ECO:0000313" key="11">
    <source>
        <dbReference type="EMBL" id="ASQ31024.1"/>
    </source>
</evidence>